<organism evidence="1 2">
    <name type="scientific">Apiospora rasikravindrae</name>
    <dbReference type="NCBI Taxonomy" id="990691"/>
    <lineage>
        <taxon>Eukaryota</taxon>
        <taxon>Fungi</taxon>
        <taxon>Dikarya</taxon>
        <taxon>Ascomycota</taxon>
        <taxon>Pezizomycotina</taxon>
        <taxon>Sordariomycetes</taxon>
        <taxon>Xylariomycetidae</taxon>
        <taxon>Amphisphaeriales</taxon>
        <taxon>Apiosporaceae</taxon>
        <taxon>Apiospora</taxon>
    </lineage>
</organism>
<dbReference type="Proteomes" id="UP001444661">
    <property type="component" value="Unassembled WGS sequence"/>
</dbReference>
<dbReference type="EMBL" id="JAQQWK010000011">
    <property type="protein sequence ID" value="KAK8023887.1"/>
    <property type="molecule type" value="Genomic_DNA"/>
</dbReference>
<proteinExistence type="predicted"/>
<evidence type="ECO:0000313" key="1">
    <source>
        <dbReference type="EMBL" id="KAK8023887.1"/>
    </source>
</evidence>
<reference evidence="1 2" key="1">
    <citation type="submission" date="2023-01" db="EMBL/GenBank/DDBJ databases">
        <title>Analysis of 21 Apiospora genomes using comparative genomics revels a genus with tremendous synthesis potential of carbohydrate active enzymes and secondary metabolites.</title>
        <authorList>
            <person name="Sorensen T."/>
        </authorList>
    </citation>
    <scope>NUCLEOTIDE SEQUENCE [LARGE SCALE GENOMIC DNA]</scope>
    <source>
        <strain evidence="1 2">CBS 33761</strain>
    </source>
</reference>
<name>A0ABR1S2E9_9PEZI</name>
<accession>A0ABR1S2E9</accession>
<sequence>MAPQTTPKQTKRQFPDTFTYVCGHTYVGNHDSLQGIYKALLDNGLVAFPEAEFSLTHHCAECLVPVFMEAFSKDGSESQRRKWGDMALHPLNTGTTDISTNLFSSLVMFRDLVGTMNVQDMHKVYFERDDPVVHDLFFTFRHWCRTMALHIQRQEPEHEALERLMAVMKRVFGPLMASDVQDLVDLYRLQPRDVTSMMPGDPGERDRTYRRRLARFHEAVKGPFSDMSKEYHGILRAASQWSAELLGPPQPQDLHREAFADLIAKDKSDKHGRRQNNTFDAGKLARLETVILDLNDEAMRFKIQLYVLFKSIKQAGQIKDATEKNQIMTLVEDLEMRAKILRPLEAEKRQLWRLFVDFAKPYPHVFQQQTPQ</sequence>
<gene>
    <name evidence="1" type="ORF">PG993_011953</name>
</gene>
<comment type="caution">
    <text evidence="1">The sequence shown here is derived from an EMBL/GenBank/DDBJ whole genome shotgun (WGS) entry which is preliminary data.</text>
</comment>
<keyword evidence="2" id="KW-1185">Reference proteome</keyword>
<evidence type="ECO:0000313" key="2">
    <source>
        <dbReference type="Proteomes" id="UP001444661"/>
    </source>
</evidence>
<protein>
    <submittedName>
        <fullName evidence="1">Uncharacterized protein</fullName>
    </submittedName>
</protein>